<evidence type="ECO:0000313" key="3">
    <source>
        <dbReference type="Proteomes" id="UP000015453"/>
    </source>
</evidence>
<comment type="caution">
    <text evidence="2">The sequence shown here is derived from an EMBL/GenBank/DDBJ whole genome shotgun (WGS) entry which is preliminary data.</text>
</comment>
<organism evidence="2 3">
    <name type="scientific">Genlisea aurea</name>
    <dbReference type="NCBI Taxonomy" id="192259"/>
    <lineage>
        <taxon>Eukaryota</taxon>
        <taxon>Viridiplantae</taxon>
        <taxon>Streptophyta</taxon>
        <taxon>Embryophyta</taxon>
        <taxon>Tracheophyta</taxon>
        <taxon>Spermatophyta</taxon>
        <taxon>Magnoliopsida</taxon>
        <taxon>eudicotyledons</taxon>
        <taxon>Gunneridae</taxon>
        <taxon>Pentapetalae</taxon>
        <taxon>asterids</taxon>
        <taxon>lamiids</taxon>
        <taxon>Lamiales</taxon>
        <taxon>Lentibulariaceae</taxon>
        <taxon>Genlisea</taxon>
    </lineage>
</organism>
<dbReference type="Proteomes" id="UP000015453">
    <property type="component" value="Unassembled WGS sequence"/>
</dbReference>
<dbReference type="PANTHER" id="PTHR31189">
    <property type="entry name" value="OS03G0336100 PROTEIN-RELATED"/>
    <property type="match status" value="1"/>
</dbReference>
<name>S8D457_9LAMI</name>
<evidence type="ECO:0000259" key="1">
    <source>
        <dbReference type="SMART" id="SM00835"/>
    </source>
</evidence>
<dbReference type="InterPro" id="IPR050253">
    <property type="entry name" value="Seed_Storage-Functional"/>
</dbReference>
<sequence>DKDFENCNGWIGTVTGEKLKVLKGTNFALFTVEMGIGSMMGPRWNPAEDEISVVLQGRGMLSLLCSDISVVGSENCRNRRLEVEEGDVFLIPKFHTVAQTSFNNDTLVFMGFTSYGHRRRLLKGPVAVLRRLDADVLATALDVSSETAEKLVAAKDGDSPLVACVSCAEEEWETMQGE</sequence>
<reference evidence="2 3" key="1">
    <citation type="journal article" date="2013" name="BMC Genomics">
        <title>The miniature genome of a carnivorous plant Genlisea aurea contains a low number of genes and short non-coding sequences.</title>
        <authorList>
            <person name="Leushkin E.V."/>
            <person name="Sutormin R.A."/>
            <person name="Nabieva E.R."/>
            <person name="Penin A.A."/>
            <person name="Kondrashov A.S."/>
            <person name="Logacheva M.D."/>
        </authorList>
    </citation>
    <scope>NUCLEOTIDE SEQUENCE [LARGE SCALE GENOMIC DNA]</scope>
</reference>
<dbReference type="InterPro" id="IPR011051">
    <property type="entry name" value="RmlC_Cupin_sf"/>
</dbReference>
<dbReference type="EMBL" id="AUSU01000940">
    <property type="protein sequence ID" value="EPS72176.1"/>
    <property type="molecule type" value="Genomic_DNA"/>
</dbReference>
<dbReference type="AlphaFoldDB" id="S8D457"/>
<dbReference type="PANTHER" id="PTHR31189:SF7">
    <property type="entry name" value="OS03G0197300 PROTEIN"/>
    <property type="match status" value="1"/>
</dbReference>
<keyword evidence="3" id="KW-1185">Reference proteome</keyword>
<feature type="non-terminal residue" evidence="2">
    <location>
        <position position="1"/>
    </location>
</feature>
<dbReference type="Gene3D" id="2.60.120.10">
    <property type="entry name" value="Jelly Rolls"/>
    <property type="match status" value="1"/>
</dbReference>
<feature type="non-terminal residue" evidence="2">
    <location>
        <position position="178"/>
    </location>
</feature>
<evidence type="ECO:0000313" key="2">
    <source>
        <dbReference type="EMBL" id="EPS72176.1"/>
    </source>
</evidence>
<accession>S8D457</accession>
<gene>
    <name evidence="2" type="ORF">M569_02581</name>
</gene>
<dbReference type="SMART" id="SM00835">
    <property type="entry name" value="Cupin_1"/>
    <property type="match status" value="1"/>
</dbReference>
<dbReference type="InterPro" id="IPR014710">
    <property type="entry name" value="RmlC-like_jellyroll"/>
</dbReference>
<dbReference type="Pfam" id="PF00190">
    <property type="entry name" value="Cupin_1"/>
    <property type="match status" value="1"/>
</dbReference>
<protein>
    <submittedName>
        <fullName evidence="2">Cupin family protein</fullName>
    </submittedName>
</protein>
<feature type="domain" description="Cupin type-1" evidence="1">
    <location>
        <begin position="2"/>
        <end position="149"/>
    </location>
</feature>
<dbReference type="OrthoDB" id="1932894at2759"/>
<dbReference type="SUPFAM" id="SSF51182">
    <property type="entry name" value="RmlC-like cupins"/>
    <property type="match status" value="1"/>
</dbReference>
<dbReference type="CDD" id="cd02245">
    <property type="entry name" value="cupin_7S_vicilin-like_C"/>
    <property type="match status" value="1"/>
</dbReference>
<proteinExistence type="predicted"/>
<dbReference type="InterPro" id="IPR006045">
    <property type="entry name" value="Cupin_1"/>
</dbReference>